<feature type="region of interest" description="Disordered" evidence="1">
    <location>
        <begin position="47"/>
        <end position="67"/>
    </location>
</feature>
<proteinExistence type="predicted"/>
<name>A0ABS1F4Z0_9PROT</name>
<evidence type="ECO:0000256" key="1">
    <source>
        <dbReference type="SAM" id="MobiDB-lite"/>
    </source>
</evidence>
<organism evidence="2 3">
    <name type="scientific">Azospirillum endophyticum</name>
    <dbReference type="NCBI Taxonomy" id="2800326"/>
    <lineage>
        <taxon>Bacteria</taxon>
        <taxon>Pseudomonadati</taxon>
        <taxon>Pseudomonadota</taxon>
        <taxon>Alphaproteobacteria</taxon>
        <taxon>Rhodospirillales</taxon>
        <taxon>Azospirillaceae</taxon>
        <taxon>Azospirillum</taxon>
    </lineage>
</organism>
<dbReference type="RefSeq" id="WP_200193751.1">
    <property type="nucleotide sequence ID" value="NZ_JAENHM010000037.1"/>
</dbReference>
<sequence>MTEANIHDRTSFERAYDRLSFERDAASNARSDTTVVHGVTILSAPDEDGRVDLSRSSQHVGEGNPEGDTVFLAAFRLHDSAAETGDTYAGSVEPTAERPGEAGDDYARFIDQLLAAAKDVHFKPDIGRGEERLKGFHGG</sequence>
<dbReference type="Proteomes" id="UP000652760">
    <property type="component" value="Unassembled WGS sequence"/>
</dbReference>
<reference evidence="3" key="1">
    <citation type="submission" date="2021-01" db="EMBL/GenBank/DDBJ databases">
        <title>Genome public.</title>
        <authorList>
            <person name="Liu C."/>
            <person name="Sun Q."/>
        </authorList>
    </citation>
    <scope>NUCLEOTIDE SEQUENCE [LARGE SCALE GENOMIC DNA]</scope>
    <source>
        <strain evidence="3">YIM B02556</strain>
    </source>
</reference>
<evidence type="ECO:0000313" key="3">
    <source>
        <dbReference type="Proteomes" id="UP000652760"/>
    </source>
</evidence>
<dbReference type="EMBL" id="JAENHM010000037">
    <property type="protein sequence ID" value="MBK1838352.1"/>
    <property type="molecule type" value="Genomic_DNA"/>
</dbReference>
<protein>
    <submittedName>
        <fullName evidence="2">Uncharacterized protein</fullName>
    </submittedName>
</protein>
<gene>
    <name evidence="2" type="ORF">JHL17_13090</name>
</gene>
<accession>A0ABS1F4Z0</accession>
<evidence type="ECO:0000313" key="2">
    <source>
        <dbReference type="EMBL" id="MBK1838352.1"/>
    </source>
</evidence>
<comment type="caution">
    <text evidence="2">The sequence shown here is derived from an EMBL/GenBank/DDBJ whole genome shotgun (WGS) entry which is preliminary data.</text>
</comment>
<keyword evidence="3" id="KW-1185">Reference proteome</keyword>